<dbReference type="AlphaFoldDB" id="A0A179FNV0"/>
<comment type="caution">
    <text evidence="1">The sequence shown here is derived from an EMBL/GenBank/DDBJ whole genome shotgun (WGS) entry which is preliminary data.</text>
</comment>
<protein>
    <submittedName>
        <fullName evidence="1">Uncharacterized protein</fullName>
    </submittedName>
</protein>
<dbReference type="EMBL" id="LSBJ02000004">
    <property type="protein sequence ID" value="OAQ66958.1"/>
    <property type="molecule type" value="Genomic_DNA"/>
</dbReference>
<name>A0A179FNV0_METCM</name>
<proteinExistence type="predicted"/>
<dbReference type="GeneID" id="28857833"/>
<evidence type="ECO:0000313" key="1">
    <source>
        <dbReference type="EMBL" id="OAQ66958.1"/>
    </source>
</evidence>
<gene>
    <name evidence="1" type="ORF">VFPPC_16086</name>
</gene>
<sequence>MATAVGHQSAKAGGLVVAGGCWFRTDASRPEAGQDGGLLIVMVPGCTMAT</sequence>
<evidence type="ECO:0000313" key="2">
    <source>
        <dbReference type="Proteomes" id="UP000078397"/>
    </source>
</evidence>
<dbReference type="KEGG" id="pchm:VFPPC_16086"/>
<accession>A0A179FNV0</accession>
<dbReference type="Proteomes" id="UP000078397">
    <property type="component" value="Unassembled WGS sequence"/>
</dbReference>
<reference evidence="1 2" key="1">
    <citation type="journal article" date="2016" name="PLoS Pathog.">
        <title>Biosynthesis of antibiotic leucinostatins in bio-control fungus Purpureocillium lilacinum and their inhibition on phytophthora revealed by genome mining.</title>
        <authorList>
            <person name="Wang G."/>
            <person name="Liu Z."/>
            <person name="Lin R."/>
            <person name="Li E."/>
            <person name="Mao Z."/>
            <person name="Ling J."/>
            <person name="Yang Y."/>
            <person name="Yin W.B."/>
            <person name="Xie B."/>
        </authorList>
    </citation>
    <scope>NUCLEOTIDE SEQUENCE [LARGE SCALE GENOMIC DNA]</scope>
    <source>
        <strain evidence="1">170</strain>
    </source>
</reference>
<keyword evidence="2" id="KW-1185">Reference proteome</keyword>
<organism evidence="1 2">
    <name type="scientific">Pochonia chlamydosporia 170</name>
    <dbReference type="NCBI Taxonomy" id="1380566"/>
    <lineage>
        <taxon>Eukaryota</taxon>
        <taxon>Fungi</taxon>
        <taxon>Dikarya</taxon>
        <taxon>Ascomycota</taxon>
        <taxon>Pezizomycotina</taxon>
        <taxon>Sordariomycetes</taxon>
        <taxon>Hypocreomycetidae</taxon>
        <taxon>Hypocreales</taxon>
        <taxon>Clavicipitaceae</taxon>
        <taxon>Pochonia</taxon>
    </lineage>
</organism>
<dbReference type="RefSeq" id="XP_018144045.1">
    <property type="nucleotide sequence ID" value="XM_018293839.1"/>
</dbReference>